<dbReference type="InterPro" id="IPR011396">
    <property type="entry name" value="PT_DNA_restrict"/>
</dbReference>
<reference evidence="3" key="1">
    <citation type="submission" date="2021-03" db="EMBL/GenBank/DDBJ databases">
        <title>Antimicrobial resistance genes in bacteria isolated from Japanese honey, and their potential for conferring macrolide and lincosamide resistance in the American foulbrood pathogen Paenibacillus larvae.</title>
        <authorList>
            <person name="Okamoto M."/>
            <person name="Kumagai M."/>
            <person name="Kanamori H."/>
            <person name="Takamatsu D."/>
        </authorList>
    </citation>
    <scope>NUCLEOTIDE SEQUENCE</scope>
    <source>
        <strain evidence="3">J40TS1</strain>
    </source>
</reference>
<dbReference type="GO" id="GO:0004519">
    <property type="term" value="F:endonuclease activity"/>
    <property type="evidence" value="ECO:0007669"/>
    <property type="project" value="UniProtKB-KW"/>
</dbReference>
<name>A0A919YR33_9BACL</name>
<dbReference type="NCBIfam" id="NF045808">
    <property type="entry name" value="PT-DNA_restrict"/>
    <property type="match status" value="1"/>
</dbReference>
<feature type="domain" description="HNH nuclease" evidence="1">
    <location>
        <begin position="178"/>
        <end position="231"/>
    </location>
</feature>
<dbReference type="AlphaFoldDB" id="A0A919YR33"/>
<sequence>MNSKMDPSQLKERLANLSIWKKNGQRAPHKPLLILLALARLQQNETVLPYELVREKMKSLLIEFGPTRKSYHPEQPFVRLESDGIWSLSGSVNKQSFTDKQLLQDGIAGGFNEQVLALLQSNHSLIQELAFILLNEHFPETIHQDIIDELGLDIALRRKRSRDSRFRENILKAYEYSCAVCGFNVRLGNQLVAVDAAHIQWHQAGGPDKEANGLALCSLHHKLFDRGVFTITEERELLVAELAHGSNGFDEWLMRFHGKKLRAPVHPLYKPEESYIQWHVREVFKGPARYRL</sequence>
<dbReference type="InterPro" id="IPR003615">
    <property type="entry name" value="HNH_nuc"/>
</dbReference>
<dbReference type="Pfam" id="PF26340">
    <property type="entry name" value="DNA-SBD_ScoMcrA"/>
    <property type="match status" value="1"/>
</dbReference>
<proteinExistence type="predicted"/>
<dbReference type="Proteomes" id="UP000683139">
    <property type="component" value="Unassembled WGS sequence"/>
</dbReference>
<comment type="caution">
    <text evidence="3">The sequence shown here is derived from an EMBL/GenBank/DDBJ whole genome shotgun (WGS) entry which is preliminary data.</text>
</comment>
<dbReference type="PIRSF" id="PIRSF030850">
    <property type="entry name" value="UCP030850"/>
    <property type="match status" value="1"/>
</dbReference>
<evidence type="ECO:0000259" key="1">
    <source>
        <dbReference type="Pfam" id="PF13391"/>
    </source>
</evidence>
<evidence type="ECO:0000313" key="3">
    <source>
        <dbReference type="EMBL" id="GIP17875.1"/>
    </source>
</evidence>
<protein>
    <submittedName>
        <fullName evidence="3">HNH endonuclease</fullName>
    </submittedName>
</protein>
<evidence type="ECO:0000313" key="4">
    <source>
        <dbReference type="Proteomes" id="UP000683139"/>
    </source>
</evidence>
<keyword evidence="3" id="KW-0378">Hydrolase</keyword>
<feature type="domain" description="ScoMcrA-like DNA sulfur-binding" evidence="2">
    <location>
        <begin position="8"/>
        <end position="153"/>
    </location>
</feature>
<gene>
    <name evidence="3" type="ORF">J40TS1_35170</name>
</gene>
<keyword evidence="3" id="KW-0255">Endonuclease</keyword>
<keyword evidence="4" id="KW-1185">Reference proteome</keyword>
<organism evidence="3 4">
    <name type="scientific">Paenibacillus montaniterrae</name>
    <dbReference type="NCBI Taxonomy" id="429341"/>
    <lineage>
        <taxon>Bacteria</taxon>
        <taxon>Bacillati</taxon>
        <taxon>Bacillota</taxon>
        <taxon>Bacilli</taxon>
        <taxon>Bacillales</taxon>
        <taxon>Paenibacillaceae</taxon>
        <taxon>Paenibacillus</taxon>
    </lineage>
</organism>
<dbReference type="InterPro" id="IPR058813">
    <property type="entry name" value="DNA-SBD_ScoMcrA"/>
</dbReference>
<keyword evidence="3" id="KW-0540">Nuclease</keyword>
<evidence type="ECO:0000259" key="2">
    <source>
        <dbReference type="Pfam" id="PF26340"/>
    </source>
</evidence>
<dbReference type="EMBL" id="BOSE01000007">
    <property type="protein sequence ID" value="GIP17875.1"/>
    <property type="molecule type" value="Genomic_DNA"/>
</dbReference>
<accession>A0A919YR33</accession>
<dbReference type="Pfam" id="PF13391">
    <property type="entry name" value="HNH_2"/>
    <property type="match status" value="1"/>
</dbReference>